<evidence type="ECO:0000259" key="1">
    <source>
        <dbReference type="Pfam" id="PF25109"/>
    </source>
</evidence>
<dbReference type="Pfam" id="PF25109">
    <property type="entry name" value="HAD_PNKP"/>
    <property type="match status" value="1"/>
</dbReference>
<dbReference type="InterPro" id="IPR023214">
    <property type="entry name" value="HAD_sf"/>
</dbReference>
<dbReference type="EMBL" id="JAAGKO020000054">
    <property type="protein sequence ID" value="MDI5966546.1"/>
    <property type="molecule type" value="Genomic_DNA"/>
</dbReference>
<organism evidence="3">
    <name type="scientific">Streptantibioticus silvisoli</name>
    <dbReference type="NCBI Taxonomy" id="2705255"/>
    <lineage>
        <taxon>Bacteria</taxon>
        <taxon>Bacillati</taxon>
        <taxon>Actinomycetota</taxon>
        <taxon>Actinomycetes</taxon>
        <taxon>Kitasatosporales</taxon>
        <taxon>Streptomycetaceae</taxon>
        <taxon>Streptantibioticus</taxon>
    </lineage>
</organism>
<feature type="domain" description="Polynucleotide kinase PNKP phosphatase" evidence="1">
    <location>
        <begin position="6"/>
        <end position="139"/>
    </location>
</feature>
<proteinExistence type="predicted"/>
<dbReference type="EMBL" id="JABXJJ020000052">
    <property type="protein sequence ID" value="MDI5973808.1"/>
    <property type="molecule type" value="Genomic_DNA"/>
</dbReference>
<dbReference type="Gene3D" id="3.40.50.1000">
    <property type="entry name" value="HAD superfamily/HAD-like"/>
    <property type="match status" value="1"/>
</dbReference>
<dbReference type="AlphaFoldDB" id="A0AA90HAF6"/>
<sequence>MDAQWAVFDLDGTLADTRHRLRFVAGAARDWDAFFAAAPDDLPLAEGVALVRRFTGDGHRIAYVTGRPERCRADTVDWLRRYGLPDGDLVMRGARDRRPARETKLELLRRLGGPAQVAVVVDDDSQVCDAYERAGFSVVRATWMTASATLARAQHDDGRT</sequence>
<keyword evidence="4" id="KW-1185">Reference proteome</keyword>
<reference evidence="3 4" key="1">
    <citation type="submission" date="2023-05" db="EMBL/GenBank/DDBJ databases">
        <title>Streptantibioticus silvisoli sp. nov., acidotolerant actinomycetes 1 from pine litter.</title>
        <authorList>
            <person name="Swiecimska M."/>
            <person name="Golinska P."/>
            <person name="Sangal V."/>
            <person name="Wachnowicz B."/>
            <person name="Goodfellow M."/>
        </authorList>
    </citation>
    <scope>NUCLEOTIDE SEQUENCE</scope>
    <source>
        <strain evidence="3">SL13</strain>
        <strain evidence="2 4">SL54</strain>
    </source>
</reference>
<name>A0AA90HAF6_9ACTN</name>
<accession>A0AA90HAF6</accession>
<evidence type="ECO:0000313" key="4">
    <source>
        <dbReference type="Proteomes" id="UP001156398"/>
    </source>
</evidence>
<dbReference type="InterPro" id="IPR056782">
    <property type="entry name" value="HAD_PNKP"/>
</dbReference>
<protein>
    <recommendedName>
        <fullName evidence="1">Polynucleotide kinase PNKP phosphatase domain-containing protein</fullName>
    </recommendedName>
</protein>
<comment type="caution">
    <text evidence="3">The sequence shown here is derived from an EMBL/GenBank/DDBJ whole genome shotgun (WGS) entry which is preliminary data.</text>
</comment>
<dbReference type="RefSeq" id="WP_271316761.1">
    <property type="nucleotide sequence ID" value="NZ_JAAGKO020000054.1"/>
</dbReference>
<evidence type="ECO:0000313" key="2">
    <source>
        <dbReference type="EMBL" id="MDI5966546.1"/>
    </source>
</evidence>
<dbReference type="InterPro" id="IPR036412">
    <property type="entry name" value="HAD-like_sf"/>
</dbReference>
<evidence type="ECO:0000313" key="3">
    <source>
        <dbReference type="EMBL" id="MDI5973808.1"/>
    </source>
</evidence>
<dbReference type="SUPFAM" id="SSF56784">
    <property type="entry name" value="HAD-like"/>
    <property type="match status" value="1"/>
</dbReference>
<gene>
    <name evidence="2" type="ORF">POF43_028115</name>
    <name evidence="3" type="ORF">POF50_031470</name>
</gene>
<dbReference type="Proteomes" id="UP001156398">
    <property type="component" value="Unassembled WGS sequence"/>
</dbReference>